<reference evidence="2 3" key="1">
    <citation type="submission" date="2020-04" db="EMBL/GenBank/DDBJ databases">
        <title>Phylogenetic Diversity and Antibacterial Activity against Ralstonia solanacearum of Endophytic Actinomycete Isolated from Moss.</title>
        <authorList>
            <person name="Zhuang X."/>
        </authorList>
    </citation>
    <scope>NUCLEOTIDE SEQUENCE [LARGE SCALE GENOMIC DNA]</scope>
    <source>
        <strain evidence="2 3">LD120</strain>
    </source>
</reference>
<comment type="caution">
    <text evidence="2">The sequence shown here is derived from an EMBL/GenBank/DDBJ whole genome shotgun (WGS) entry which is preliminary data.</text>
</comment>
<gene>
    <name evidence="2" type="ORF">HFV08_04815</name>
</gene>
<accession>A0ABX1GWW7</accession>
<keyword evidence="1" id="KW-0472">Membrane</keyword>
<dbReference type="EMBL" id="JAAWWP010000002">
    <property type="protein sequence ID" value="NKI40584.1"/>
    <property type="molecule type" value="Genomic_DNA"/>
</dbReference>
<feature type="transmembrane region" description="Helical" evidence="1">
    <location>
        <begin position="37"/>
        <end position="59"/>
    </location>
</feature>
<sequence length="72" mass="7688">MRHDFGPGKLLAGLVLLTTALLYLGDAATWWHLPWYAVLPLICGGLFLSATVAVVGVGVRRRGRRRAGSADG</sequence>
<evidence type="ECO:0000313" key="2">
    <source>
        <dbReference type="EMBL" id="NKI40584.1"/>
    </source>
</evidence>
<keyword evidence="1" id="KW-1133">Transmembrane helix</keyword>
<dbReference type="RefSeq" id="WP_168536196.1">
    <property type="nucleotide sequence ID" value="NZ_JAAWWP010000002.1"/>
</dbReference>
<dbReference type="Proteomes" id="UP000772196">
    <property type="component" value="Unassembled WGS sequence"/>
</dbReference>
<protein>
    <recommendedName>
        <fullName evidence="4">Integral membrane protein</fullName>
    </recommendedName>
</protein>
<keyword evidence="3" id="KW-1185">Reference proteome</keyword>
<proteinExistence type="predicted"/>
<name>A0ABX1GWW7_9ACTN</name>
<evidence type="ECO:0000256" key="1">
    <source>
        <dbReference type="SAM" id="Phobius"/>
    </source>
</evidence>
<evidence type="ECO:0000313" key="3">
    <source>
        <dbReference type="Proteomes" id="UP000772196"/>
    </source>
</evidence>
<keyword evidence="1" id="KW-0812">Transmembrane</keyword>
<organism evidence="2 3">
    <name type="scientific">Streptomyces physcomitrii</name>
    <dbReference type="NCBI Taxonomy" id="2724184"/>
    <lineage>
        <taxon>Bacteria</taxon>
        <taxon>Bacillati</taxon>
        <taxon>Actinomycetota</taxon>
        <taxon>Actinomycetes</taxon>
        <taxon>Kitasatosporales</taxon>
        <taxon>Streptomycetaceae</taxon>
        <taxon>Streptomyces</taxon>
    </lineage>
</organism>
<evidence type="ECO:0008006" key="4">
    <source>
        <dbReference type="Google" id="ProtNLM"/>
    </source>
</evidence>